<dbReference type="WBParaSite" id="RSKR_0000751800.1">
    <property type="protein sequence ID" value="RSKR_0000751800.1"/>
    <property type="gene ID" value="RSKR_0000751800"/>
</dbReference>
<sequence>MNNSPAALSMYSLKPTNNYSEWQLQAVLHKANLMQYYEIFINQGGDDIDQIMQCDETEFLEIMSLVGMASKPLHVRRFQRTLAEFSQDRETFLKAAARDLSLAVLNTTQTTTPNSNESSSGRTDDSSTINAISCLFPGLLNNSAILNSGKSQVEHNKAIPSQPPISPSTKFVLSPCTDSANLAAFSQSKSNTSQNSRSNTSTPNYGSVNKSTCSSPVSICSNSSSRKVHGIKNVPCMNVDSGSNLDMVSDADFANNSFVSGELFQVPQNSNPNQLHELEISAIQKGAIHTLQNYTDSGNKINRRKMYIRNDIFTNNKHNMYTPGELRSVGLIHCVKEKEKMTRIEMMMNEAAVQLALLNNNLLTKKESLLTLSQRVLNTTSAALSKISFVHPPIAGAKRSYNESVASSINSSNLLPSEKKTNSGINQEELKFNADNIPKDIKKEAWESFYNQCPLNVDNKDRTVGVVHQESGKILYECLQKKD</sequence>
<dbReference type="Proteomes" id="UP000095286">
    <property type="component" value="Unplaced"/>
</dbReference>
<evidence type="ECO:0000313" key="2">
    <source>
        <dbReference type="WBParaSite" id="RSKR_0000751800.1"/>
    </source>
</evidence>
<proteinExistence type="predicted"/>
<evidence type="ECO:0000313" key="1">
    <source>
        <dbReference type="Proteomes" id="UP000095286"/>
    </source>
</evidence>
<name>A0AC35U4B3_9BILA</name>
<protein>
    <submittedName>
        <fullName evidence="2">SAM domain-containing protein</fullName>
    </submittedName>
</protein>
<reference evidence="2" key="1">
    <citation type="submission" date="2016-11" db="UniProtKB">
        <authorList>
            <consortium name="WormBaseParasite"/>
        </authorList>
    </citation>
    <scope>IDENTIFICATION</scope>
    <source>
        <strain evidence="2">KR3021</strain>
    </source>
</reference>
<accession>A0AC35U4B3</accession>
<organism evidence="1 2">
    <name type="scientific">Rhabditophanes sp. KR3021</name>
    <dbReference type="NCBI Taxonomy" id="114890"/>
    <lineage>
        <taxon>Eukaryota</taxon>
        <taxon>Metazoa</taxon>
        <taxon>Ecdysozoa</taxon>
        <taxon>Nematoda</taxon>
        <taxon>Chromadorea</taxon>
        <taxon>Rhabditida</taxon>
        <taxon>Tylenchina</taxon>
        <taxon>Panagrolaimomorpha</taxon>
        <taxon>Strongyloidoidea</taxon>
        <taxon>Alloionematidae</taxon>
        <taxon>Rhabditophanes</taxon>
    </lineage>
</organism>